<evidence type="ECO:0000256" key="1">
    <source>
        <dbReference type="ARBA" id="ARBA00011385"/>
    </source>
</evidence>
<feature type="region of interest" description="Disordered" evidence="4">
    <location>
        <begin position="734"/>
        <end position="762"/>
    </location>
</feature>
<dbReference type="InterPro" id="IPR001715">
    <property type="entry name" value="CH_dom"/>
</dbReference>
<evidence type="ECO:0000256" key="4">
    <source>
        <dbReference type="SAM" id="MobiDB-lite"/>
    </source>
</evidence>
<dbReference type="SUPFAM" id="SSF47576">
    <property type="entry name" value="Calponin-homology domain, CH-domain"/>
    <property type="match status" value="3"/>
</dbReference>
<proteinExistence type="predicted"/>
<keyword evidence="2" id="KW-0677">Repeat</keyword>
<dbReference type="PANTHER" id="PTHR19961">
    <property type="entry name" value="FIMBRIN/PLASTIN"/>
    <property type="match status" value="1"/>
</dbReference>
<evidence type="ECO:0000256" key="2">
    <source>
        <dbReference type="ARBA" id="ARBA00022737"/>
    </source>
</evidence>
<dbReference type="PROSITE" id="PS50021">
    <property type="entry name" value="CH"/>
    <property type="match status" value="3"/>
</dbReference>
<feature type="compositionally biased region" description="Gly residues" evidence="4">
    <location>
        <begin position="1057"/>
        <end position="1067"/>
    </location>
</feature>
<protein>
    <recommendedName>
        <fullName evidence="5">Calponin-homology (CH) domain-containing protein</fullName>
    </recommendedName>
</protein>
<keyword evidence="3" id="KW-0009">Actin-binding</keyword>
<feature type="compositionally biased region" description="Polar residues" evidence="4">
    <location>
        <begin position="1119"/>
        <end position="1130"/>
    </location>
</feature>
<feature type="region of interest" description="Disordered" evidence="4">
    <location>
        <begin position="777"/>
        <end position="822"/>
    </location>
</feature>
<feature type="domain" description="Calponin-homology (CH)" evidence="5">
    <location>
        <begin position="857"/>
        <end position="968"/>
    </location>
</feature>
<dbReference type="GO" id="GO:0005737">
    <property type="term" value="C:cytoplasm"/>
    <property type="evidence" value="ECO:0007669"/>
    <property type="project" value="TreeGrafter"/>
</dbReference>
<feature type="compositionally biased region" description="Low complexity" evidence="4">
    <location>
        <begin position="734"/>
        <end position="758"/>
    </location>
</feature>
<gene>
    <name evidence="6" type="ORF">CEUSTIGMA_g1810.t1</name>
</gene>
<dbReference type="GO" id="GO:0032432">
    <property type="term" value="C:actin filament bundle"/>
    <property type="evidence" value="ECO:0007669"/>
    <property type="project" value="TreeGrafter"/>
</dbReference>
<evidence type="ECO:0000256" key="3">
    <source>
        <dbReference type="ARBA" id="ARBA00023203"/>
    </source>
</evidence>
<comment type="caution">
    <text evidence="6">The sequence shown here is derived from an EMBL/GenBank/DDBJ whole genome shotgun (WGS) entry which is preliminary data.</text>
</comment>
<keyword evidence="7" id="KW-1185">Reference proteome</keyword>
<feature type="domain" description="Calponin-homology (CH)" evidence="5">
    <location>
        <begin position="1270"/>
        <end position="1382"/>
    </location>
</feature>
<dbReference type="PANTHER" id="PTHR19961:SF18">
    <property type="entry name" value="FI19014P1"/>
    <property type="match status" value="1"/>
</dbReference>
<dbReference type="InterPro" id="IPR036872">
    <property type="entry name" value="CH_dom_sf"/>
</dbReference>
<accession>A0A250WU65</accession>
<dbReference type="OrthoDB" id="431378at2759"/>
<feature type="compositionally biased region" description="Polar residues" evidence="4">
    <location>
        <begin position="1146"/>
        <end position="1160"/>
    </location>
</feature>
<evidence type="ECO:0000313" key="7">
    <source>
        <dbReference type="Proteomes" id="UP000232323"/>
    </source>
</evidence>
<evidence type="ECO:0000259" key="5">
    <source>
        <dbReference type="PROSITE" id="PS50021"/>
    </source>
</evidence>
<feature type="region of interest" description="Disordered" evidence="4">
    <location>
        <begin position="999"/>
        <end position="1020"/>
    </location>
</feature>
<reference evidence="6 7" key="1">
    <citation type="submission" date="2017-08" db="EMBL/GenBank/DDBJ databases">
        <title>Acidophilic green algal genome provides insights into adaptation to an acidic environment.</title>
        <authorList>
            <person name="Hirooka S."/>
            <person name="Hirose Y."/>
            <person name="Kanesaki Y."/>
            <person name="Higuchi S."/>
            <person name="Fujiwara T."/>
            <person name="Onuma R."/>
            <person name="Era A."/>
            <person name="Ohbayashi R."/>
            <person name="Uzuka A."/>
            <person name="Nozaki H."/>
            <person name="Yoshikawa H."/>
            <person name="Miyagishima S.Y."/>
        </authorList>
    </citation>
    <scope>NUCLEOTIDE SEQUENCE [LARGE SCALE GENOMIC DNA]</scope>
    <source>
        <strain evidence="6 7">NIES-2499</strain>
    </source>
</reference>
<sequence length="1394" mass="145028">MENLFRYLFVSTPRHRRQHHDDHDNENQVQLQTLRRAPEAFELSPLQTKTIMEQTSQQQQQQLLPLTEGLTTAAIMIVPMASEATSETANKSSAAAEATKIDDVLTNATSKDDSTIISVPPLVSPLSDQNYAESSHIYNPSTEQSTLKHTETVNTLLFLQAEFCLRFICYSLHPKLPPLQKDSMFQALTTVDASLPGPKDQNPVSILTSFCQDGLVPCLLVNSLLPDTIDERVLNTPPHYPHHPPPLSPPAVQENLQLLLASARSIGCSLKGVTLHSLLNKGGNEDGGDGSSAVYVELIMDIIITALMSDIKSSIYPELTSTMKQKDLEVGVLMMTAAAVATANESEEQELGSRDVESDEPAADVLLMRWMYRILSASASQASAGVTSASTAADAAAAVADEEIVAAAPSSSVPIFTSAAALLSSVPIFTSAAALIGRGMTATHLTSSSSPSYHAAAAATGRHAASNTPFAWSSDRYSWAPSLCDLQNLISSLPLNLLTVNSMNSMRAASQCLPPVNNQQMLIMISSTTGDRGAGVVGAEGMSAAAGLTEASECDSSMAESAAQQVVRHLEALSRSYCIPTPRQGSSGTLSRADDTVVHDVITTTGTTSTAGGVVRTASQPLLGAGAGVMGDFLQPQFLVRCMEIRLMCLAALLRGSRGLPLWQAQSSSSSTAAATASALLSSPSVCLQQELDSPMLLDPGKLPLSFPAIEDSISSNSSAAAASYSPDRKAAATAAGSSSSSSGLNRTSSGTPGASSSGRDHCYSFSRHQEVQEAAALASAAGTAGGSGFLGGQPRKRKQGLNHQAPSSSLGSTTAAGSSSTGLLPNKSLAVSSAAQRIGTPKQVFGGDPDDTLVDTQEERLLRLWLNSLDPRINLPSLFHPSMKTGWPLLIAADAIQPGSVCWDKAFEPPFKEKVRRIKCACNCNQAVDICTTRWRLPLVNIGGLDIAGGQRMATLSLLWQMMRYQISMLLSGVMMPSSAIVADTNVKDPLEPATLQSGGIGGAAMTTSSSNGASDSGGSSLIRDGVMKGVAQGGTDGVIKGVAQGGTDGVIKGVTQGGTDGGGGNSSTASKRRWAVSSGGMMGGGASSVAVGAALRSPARVLGVQSTSLLGSGGGRQYNSTAAGSRSSGLPRGTGSLQQQQQQDARSSPSAPSLQSHPSHPVVMAASQIEAVVLRWANDRLRGIHPSSTLSAIPHYFTLPNDRLRGIHPSSTLTAIQPAAAFASSSTSSDYQTRSAVAAIVEAEVDAAVVQAGTSRPPSSVNNPPAAAAAAAAAATGTTAVASSSFGVGWNGRRIRSLEDPKLGDGQVLLQLLAEISPHSINPVHVLSGSTQRERESNAKYIISVARKLGCSVFLVWEDLLQVKAKSSLILLASFMALDLRLNATTATMSLS</sequence>
<feature type="compositionally biased region" description="Low complexity" evidence="4">
    <location>
        <begin position="808"/>
        <end position="822"/>
    </location>
</feature>
<feature type="domain" description="Calponin-homology (CH)" evidence="5">
    <location>
        <begin position="178"/>
        <end position="304"/>
    </location>
</feature>
<dbReference type="GO" id="GO:0051015">
    <property type="term" value="F:actin filament binding"/>
    <property type="evidence" value="ECO:0007669"/>
    <property type="project" value="InterPro"/>
</dbReference>
<organism evidence="6 7">
    <name type="scientific">Chlamydomonas eustigma</name>
    <dbReference type="NCBI Taxonomy" id="1157962"/>
    <lineage>
        <taxon>Eukaryota</taxon>
        <taxon>Viridiplantae</taxon>
        <taxon>Chlorophyta</taxon>
        <taxon>core chlorophytes</taxon>
        <taxon>Chlorophyceae</taxon>
        <taxon>CS clade</taxon>
        <taxon>Chlamydomonadales</taxon>
        <taxon>Chlamydomonadaceae</taxon>
        <taxon>Chlamydomonas</taxon>
    </lineage>
</organism>
<comment type="subunit">
    <text evidence="1">Interacts with F-actin.</text>
</comment>
<dbReference type="SMART" id="SM00033">
    <property type="entry name" value="CH"/>
    <property type="match status" value="3"/>
</dbReference>
<dbReference type="InterPro" id="IPR039959">
    <property type="entry name" value="Fimbrin/Plastin"/>
</dbReference>
<dbReference type="EMBL" id="BEGY01000007">
    <property type="protein sequence ID" value="GAX74361.1"/>
    <property type="molecule type" value="Genomic_DNA"/>
</dbReference>
<feature type="compositionally biased region" description="Low complexity" evidence="4">
    <location>
        <begin position="1010"/>
        <end position="1020"/>
    </location>
</feature>
<dbReference type="Pfam" id="PF00307">
    <property type="entry name" value="CH"/>
    <property type="match status" value="2"/>
</dbReference>
<feature type="region of interest" description="Disordered" evidence="4">
    <location>
        <begin position="1053"/>
        <end position="1073"/>
    </location>
</feature>
<dbReference type="GO" id="GO:0051017">
    <property type="term" value="P:actin filament bundle assembly"/>
    <property type="evidence" value="ECO:0007669"/>
    <property type="project" value="InterPro"/>
</dbReference>
<feature type="region of interest" description="Disordered" evidence="4">
    <location>
        <begin position="1110"/>
        <end position="1161"/>
    </location>
</feature>
<dbReference type="GO" id="GO:0051639">
    <property type="term" value="P:actin filament network formation"/>
    <property type="evidence" value="ECO:0007669"/>
    <property type="project" value="TreeGrafter"/>
</dbReference>
<dbReference type="Gene3D" id="1.10.418.10">
    <property type="entry name" value="Calponin-like domain"/>
    <property type="match status" value="3"/>
</dbReference>
<dbReference type="STRING" id="1157962.A0A250WU65"/>
<dbReference type="GO" id="GO:0005884">
    <property type="term" value="C:actin filament"/>
    <property type="evidence" value="ECO:0007669"/>
    <property type="project" value="TreeGrafter"/>
</dbReference>
<dbReference type="Proteomes" id="UP000232323">
    <property type="component" value="Unassembled WGS sequence"/>
</dbReference>
<name>A0A250WU65_9CHLO</name>
<evidence type="ECO:0000313" key="6">
    <source>
        <dbReference type="EMBL" id="GAX74361.1"/>
    </source>
</evidence>